<dbReference type="Proteomes" id="UP000054477">
    <property type="component" value="Unassembled WGS sequence"/>
</dbReference>
<feature type="compositionally biased region" description="Basic and acidic residues" evidence="1">
    <location>
        <begin position="1"/>
        <end position="23"/>
    </location>
</feature>
<evidence type="ECO:0000313" key="2">
    <source>
        <dbReference type="EMBL" id="KIK07717.1"/>
    </source>
</evidence>
<accession>A0A0C9YBP9</accession>
<evidence type="ECO:0000256" key="1">
    <source>
        <dbReference type="SAM" id="MobiDB-lite"/>
    </source>
</evidence>
<protein>
    <submittedName>
        <fullName evidence="2">Uncharacterized protein</fullName>
    </submittedName>
</protein>
<feature type="region of interest" description="Disordered" evidence="1">
    <location>
        <begin position="103"/>
        <end position="141"/>
    </location>
</feature>
<dbReference type="HOGENOM" id="CLU_573728_0_0_1"/>
<dbReference type="EMBL" id="KN838546">
    <property type="protein sequence ID" value="KIK07717.1"/>
    <property type="molecule type" value="Genomic_DNA"/>
</dbReference>
<feature type="region of interest" description="Disordered" evidence="1">
    <location>
        <begin position="73"/>
        <end position="92"/>
    </location>
</feature>
<reference evidence="3" key="2">
    <citation type="submission" date="2015-01" db="EMBL/GenBank/DDBJ databases">
        <title>Evolutionary Origins and Diversification of the Mycorrhizal Mutualists.</title>
        <authorList>
            <consortium name="DOE Joint Genome Institute"/>
            <consortium name="Mycorrhizal Genomics Consortium"/>
            <person name="Kohler A."/>
            <person name="Kuo A."/>
            <person name="Nagy L.G."/>
            <person name="Floudas D."/>
            <person name="Copeland A."/>
            <person name="Barry K.W."/>
            <person name="Cichocki N."/>
            <person name="Veneault-Fourrey C."/>
            <person name="LaButti K."/>
            <person name="Lindquist E.A."/>
            <person name="Lipzen A."/>
            <person name="Lundell T."/>
            <person name="Morin E."/>
            <person name="Murat C."/>
            <person name="Riley R."/>
            <person name="Ohm R."/>
            <person name="Sun H."/>
            <person name="Tunlid A."/>
            <person name="Henrissat B."/>
            <person name="Grigoriev I.V."/>
            <person name="Hibbett D.S."/>
            <person name="Martin F."/>
        </authorList>
    </citation>
    <scope>NUCLEOTIDE SEQUENCE [LARGE SCALE GENOMIC DNA]</scope>
    <source>
        <strain evidence="3">LaAM-08-1</strain>
    </source>
</reference>
<gene>
    <name evidence="2" type="ORF">K443DRAFT_624044</name>
</gene>
<evidence type="ECO:0000313" key="3">
    <source>
        <dbReference type="Proteomes" id="UP000054477"/>
    </source>
</evidence>
<organism evidence="2 3">
    <name type="scientific">Laccaria amethystina LaAM-08-1</name>
    <dbReference type="NCBI Taxonomy" id="1095629"/>
    <lineage>
        <taxon>Eukaryota</taxon>
        <taxon>Fungi</taxon>
        <taxon>Dikarya</taxon>
        <taxon>Basidiomycota</taxon>
        <taxon>Agaricomycotina</taxon>
        <taxon>Agaricomycetes</taxon>
        <taxon>Agaricomycetidae</taxon>
        <taxon>Agaricales</taxon>
        <taxon>Agaricineae</taxon>
        <taxon>Hydnangiaceae</taxon>
        <taxon>Laccaria</taxon>
    </lineage>
</organism>
<keyword evidence="3" id="KW-1185">Reference proteome</keyword>
<feature type="region of interest" description="Disordered" evidence="1">
    <location>
        <begin position="1"/>
        <end position="29"/>
    </location>
</feature>
<name>A0A0C9YBP9_9AGAR</name>
<proteinExistence type="predicted"/>
<sequence>MSHDVNDHRPRTSGRRDIPRQRANEQQQPHLLSRITRNLNSLALNSFGSLFSGPSPFRYQVETENENERAAGTCNRDLYPPQRNVTLGPCDSVRKKDDNRVWQDDNDVHDESSDQGFSRSSMIKDLTPTPTRATTPNCNMNTAQTRFPEVKRLLNRFAGSATPTASITVSDDPLASFCGLDAHYQDKEQDSIHAEFLEPTTTTMTFAAADPAYSANANLPYSTTVTSDLETPPLTPDSLNEHTFLSSTSSNDSDNELSVEILLYPTGEHNEDSSGLYPPQYTQEIKEGKKPERDICYETLIQDIPSADPLSNQDLNTPIDDKDEWYGLEYTLELSSRERHPSDTQSFSAGEHSKSRESWALIHRGTIHPFFEDEDYHQWKNWHRYLDRQDERRKHKKGFEFKTRAKDLAWFFADEMRTRDVMYWQKEVYNAVGKEVKERLNYLAAHRPDPYYPRNKHDLGWYLKRSRSVACLRELMPIPAMESEGPVELEGYF</sequence>
<feature type="compositionally biased region" description="Polar residues" evidence="1">
    <location>
        <begin position="128"/>
        <end position="141"/>
    </location>
</feature>
<dbReference type="AlphaFoldDB" id="A0A0C9YBP9"/>
<dbReference type="OrthoDB" id="2964597at2759"/>
<reference evidence="2 3" key="1">
    <citation type="submission" date="2014-04" db="EMBL/GenBank/DDBJ databases">
        <authorList>
            <consortium name="DOE Joint Genome Institute"/>
            <person name="Kuo A."/>
            <person name="Kohler A."/>
            <person name="Nagy L.G."/>
            <person name="Floudas D."/>
            <person name="Copeland A."/>
            <person name="Barry K.W."/>
            <person name="Cichocki N."/>
            <person name="Veneault-Fourrey C."/>
            <person name="LaButti K."/>
            <person name="Lindquist E.A."/>
            <person name="Lipzen A."/>
            <person name="Lundell T."/>
            <person name="Morin E."/>
            <person name="Murat C."/>
            <person name="Sun H."/>
            <person name="Tunlid A."/>
            <person name="Henrissat B."/>
            <person name="Grigoriev I.V."/>
            <person name="Hibbett D.S."/>
            <person name="Martin F."/>
            <person name="Nordberg H.P."/>
            <person name="Cantor M.N."/>
            <person name="Hua S.X."/>
        </authorList>
    </citation>
    <scope>NUCLEOTIDE SEQUENCE [LARGE SCALE GENOMIC DNA]</scope>
    <source>
        <strain evidence="2 3">LaAM-08-1</strain>
    </source>
</reference>